<accession>A0A7Y4L6Z5</accession>
<gene>
    <name evidence="6" type="ORF">HNR71_002461</name>
    <name evidence="7" type="ORF">HPO96_30305</name>
</gene>
<dbReference type="Proteomes" id="UP000534306">
    <property type="component" value="Unassembled WGS sequence"/>
</dbReference>
<dbReference type="EMBL" id="JACHKF010000001">
    <property type="protein sequence ID" value="MBB6566824.1"/>
    <property type="molecule type" value="Genomic_DNA"/>
</dbReference>
<evidence type="ECO:0000256" key="1">
    <source>
        <dbReference type="ARBA" id="ARBA00023015"/>
    </source>
</evidence>
<dbReference type="EMBL" id="JABJRC010000009">
    <property type="protein sequence ID" value="NOL44547.1"/>
    <property type="molecule type" value="Genomic_DNA"/>
</dbReference>
<reference evidence="6 9" key="2">
    <citation type="submission" date="2020-08" db="EMBL/GenBank/DDBJ databases">
        <title>Sequencing the genomes of 1000 actinobacteria strains.</title>
        <authorList>
            <person name="Klenk H.-P."/>
        </authorList>
    </citation>
    <scope>NUCLEOTIDE SEQUENCE [LARGE SCALE GENOMIC DNA]</scope>
    <source>
        <strain evidence="6 9">DSM 15626</strain>
    </source>
</reference>
<comment type="caution">
    <text evidence="7">The sequence shown here is derived from an EMBL/GenBank/DDBJ whole genome shotgun (WGS) entry which is preliminary data.</text>
</comment>
<evidence type="ECO:0000313" key="9">
    <source>
        <dbReference type="Proteomes" id="UP000553957"/>
    </source>
</evidence>
<evidence type="ECO:0000256" key="3">
    <source>
        <dbReference type="ARBA" id="ARBA00023163"/>
    </source>
</evidence>
<dbReference type="GO" id="GO:0000976">
    <property type="term" value="F:transcription cis-regulatory region binding"/>
    <property type="evidence" value="ECO:0007669"/>
    <property type="project" value="TreeGrafter"/>
</dbReference>
<protein>
    <submittedName>
        <fullName evidence="6">AcrR family transcriptional regulator</fullName>
    </submittedName>
    <submittedName>
        <fullName evidence="7">TetR family transcriptional regulator</fullName>
    </submittedName>
</protein>
<dbReference type="RefSeq" id="WP_171677806.1">
    <property type="nucleotide sequence ID" value="NZ_BAAAGT010000004.1"/>
</dbReference>
<keyword evidence="8" id="KW-1185">Reference proteome</keyword>
<reference evidence="7 8" key="1">
    <citation type="submission" date="2020-05" db="EMBL/GenBank/DDBJ databases">
        <title>Genome sequence of Kribbella sandramycini ATCC 39419.</title>
        <authorList>
            <person name="Maclea K.S."/>
            <person name="Fair J.L."/>
        </authorList>
    </citation>
    <scope>NUCLEOTIDE SEQUENCE [LARGE SCALE GENOMIC DNA]</scope>
    <source>
        <strain evidence="7 8">ATCC 39419</strain>
    </source>
</reference>
<dbReference type="Pfam" id="PF00440">
    <property type="entry name" value="TetR_N"/>
    <property type="match status" value="1"/>
</dbReference>
<evidence type="ECO:0000256" key="4">
    <source>
        <dbReference type="PROSITE-ProRule" id="PRU00335"/>
    </source>
</evidence>
<dbReference type="InterPro" id="IPR001647">
    <property type="entry name" value="HTH_TetR"/>
</dbReference>
<evidence type="ECO:0000313" key="8">
    <source>
        <dbReference type="Proteomes" id="UP000534306"/>
    </source>
</evidence>
<dbReference type="AlphaFoldDB" id="A0A7Y4L6Z5"/>
<organism evidence="7 8">
    <name type="scientific">Kribbella sandramycini</name>
    <dbReference type="NCBI Taxonomy" id="60450"/>
    <lineage>
        <taxon>Bacteria</taxon>
        <taxon>Bacillati</taxon>
        <taxon>Actinomycetota</taxon>
        <taxon>Actinomycetes</taxon>
        <taxon>Propionibacteriales</taxon>
        <taxon>Kribbellaceae</taxon>
        <taxon>Kribbella</taxon>
    </lineage>
</organism>
<evidence type="ECO:0000313" key="7">
    <source>
        <dbReference type="EMBL" id="NOL44547.1"/>
    </source>
</evidence>
<dbReference type="Gene3D" id="1.10.357.10">
    <property type="entry name" value="Tetracycline Repressor, domain 2"/>
    <property type="match status" value="1"/>
</dbReference>
<keyword evidence="3" id="KW-0804">Transcription</keyword>
<evidence type="ECO:0000259" key="5">
    <source>
        <dbReference type="PROSITE" id="PS50977"/>
    </source>
</evidence>
<dbReference type="SUPFAM" id="SSF46689">
    <property type="entry name" value="Homeodomain-like"/>
    <property type="match status" value="1"/>
</dbReference>
<keyword evidence="2 4" id="KW-0238">DNA-binding</keyword>
<dbReference type="Proteomes" id="UP000553957">
    <property type="component" value="Unassembled WGS sequence"/>
</dbReference>
<sequence length="194" mass="20873">MSVQARRVTSSDPVTILEIAAEVLTAQPGASLADVAAAAGVGRTTLHNRFPTREALLLALAHDSLDRCADATMNAGVHGVDETTSRAELQAILTRLVHAYIPLGPRLDFLLQQPRAAVDETLQARIPELDAPLERFIAHAQQADLIAPDLPPWWVVGTLYSLTYSAWDHIASGNLAPREATPLTLRTFLKGCGL</sequence>
<feature type="domain" description="HTH tetR-type" evidence="5">
    <location>
        <begin position="10"/>
        <end position="68"/>
    </location>
</feature>
<name>A0A7Y4L6Z5_9ACTN</name>
<dbReference type="InterPro" id="IPR050109">
    <property type="entry name" value="HTH-type_TetR-like_transc_reg"/>
</dbReference>
<dbReference type="PANTHER" id="PTHR30055:SF234">
    <property type="entry name" value="HTH-TYPE TRANSCRIPTIONAL REGULATOR BETI"/>
    <property type="match status" value="1"/>
</dbReference>
<evidence type="ECO:0000256" key="2">
    <source>
        <dbReference type="ARBA" id="ARBA00023125"/>
    </source>
</evidence>
<dbReference type="GO" id="GO:0003700">
    <property type="term" value="F:DNA-binding transcription factor activity"/>
    <property type="evidence" value="ECO:0007669"/>
    <property type="project" value="TreeGrafter"/>
</dbReference>
<feature type="DNA-binding region" description="H-T-H motif" evidence="4">
    <location>
        <begin position="31"/>
        <end position="50"/>
    </location>
</feature>
<dbReference type="PROSITE" id="PS50977">
    <property type="entry name" value="HTH_TETR_2"/>
    <property type="match status" value="1"/>
</dbReference>
<keyword evidence="1" id="KW-0805">Transcription regulation</keyword>
<evidence type="ECO:0000313" key="6">
    <source>
        <dbReference type="EMBL" id="MBB6566824.1"/>
    </source>
</evidence>
<dbReference type="PANTHER" id="PTHR30055">
    <property type="entry name" value="HTH-TYPE TRANSCRIPTIONAL REGULATOR RUTR"/>
    <property type="match status" value="1"/>
</dbReference>
<dbReference type="InterPro" id="IPR009057">
    <property type="entry name" value="Homeodomain-like_sf"/>
</dbReference>
<proteinExistence type="predicted"/>